<dbReference type="GO" id="GO:0004040">
    <property type="term" value="F:amidase activity"/>
    <property type="evidence" value="ECO:0007669"/>
    <property type="project" value="InterPro"/>
</dbReference>
<dbReference type="PANTHER" id="PTHR33308:SF9">
    <property type="entry name" value="PEPTIDOGLYCAN HYDROLASE FLGJ"/>
    <property type="match status" value="1"/>
</dbReference>
<dbReference type="Pfam" id="PF01832">
    <property type="entry name" value="Glucosaminidase"/>
    <property type="match status" value="1"/>
</dbReference>
<evidence type="ECO:0000313" key="4">
    <source>
        <dbReference type="Proteomes" id="UP000217465"/>
    </source>
</evidence>
<name>A0A2I8AKA3_9STRE</name>
<evidence type="ECO:0000256" key="1">
    <source>
        <dbReference type="ARBA" id="ARBA00010266"/>
    </source>
</evidence>
<comment type="similarity">
    <text evidence="1">Belongs to the glycosyl hydrolase 73 family.</text>
</comment>
<accession>A0A2I8AKA3</accession>
<organism evidence="3 4">
    <name type="scientific">Streptococcus parauberis</name>
    <dbReference type="NCBI Taxonomy" id="1348"/>
    <lineage>
        <taxon>Bacteria</taxon>
        <taxon>Bacillati</taxon>
        <taxon>Bacillota</taxon>
        <taxon>Bacilli</taxon>
        <taxon>Lactobacillales</taxon>
        <taxon>Streptococcaceae</taxon>
        <taxon>Streptococcus</taxon>
    </lineage>
</organism>
<sequence>MAKRKYSTRKRRSNKKNQDRFFKTAVLTLMLFIAVYSVFSIKGAKNQLAVYQESTTVQFVGKASHAAHQIAQQNQLYTSIMLAQAILESTNGQSKLSQEPYFNFFGIKGSYNGKSVVLQTTEDDGNGNLYKIDAKFRAYGTMKNGFSDYANVLSDPLYKDVHKYQSRTYEEATSVLTGRYATDTTYDSKLNQLIASYHLYYFDYPF</sequence>
<dbReference type="EMBL" id="NSGR01000008">
    <property type="protein sequence ID" value="PCH12220.1"/>
    <property type="molecule type" value="Genomic_DNA"/>
</dbReference>
<dbReference type="SMART" id="SM00047">
    <property type="entry name" value="LYZ2"/>
    <property type="match status" value="1"/>
</dbReference>
<evidence type="ECO:0000313" key="3">
    <source>
        <dbReference type="EMBL" id="PCH12220.1"/>
    </source>
</evidence>
<evidence type="ECO:0000256" key="2">
    <source>
        <dbReference type="ARBA" id="ARBA00022801"/>
    </source>
</evidence>
<dbReference type="PANTHER" id="PTHR33308">
    <property type="entry name" value="PEPTIDOGLYCAN HYDROLASE FLGJ"/>
    <property type="match status" value="1"/>
</dbReference>
<dbReference type="InterPro" id="IPR051056">
    <property type="entry name" value="Glycosyl_Hydrolase_73"/>
</dbReference>
<dbReference type="InterPro" id="IPR002901">
    <property type="entry name" value="MGlyc_endo_b_GlcNAc-like_dom"/>
</dbReference>
<dbReference type="Proteomes" id="UP000217465">
    <property type="component" value="Unassembled WGS sequence"/>
</dbReference>
<dbReference type="Gene3D" id="1.10.530.10">
    <property type="match status" value="1"/>
</dbReference>
<reference evidence="3 4" key="1">
    <citation type="submission" date="2016-06" db="EMBL/GenBank/DDBJ databases">
        <authorList>
            <person name="Haines A.N."/>
            <person name="Council K.R."/>
        </authorList>
    </citation>
    <scope>NUCLEOTIDE SEQUENCE [LARGE SCALE GENOMIC DNA]</scope>
    <source>
        <strain evidence="3 4">SP158-29</strain>
    </source>
</reference>
<dbReference type="AlphaFoldDB" id="A0A2I8AKA3"/>
<dbReference type="Gene3D" id="4.10.80.30">
    <property type="entry name" value="DNA polymerase, domain 6"/>
    <property type="match status" value="1"/>
</dbReference>
<gene>
    <name evidence="3" type="ORF">A9Y57_00935</name>
</gene>
<comment type="caution">
    <text evidence="3">The sequence shown here is derived from an EMBL/GenBank/DDBJ whole genome shotgun (WGS) entry which is preliminary data.</text>
</comment>
<proteinExistence type="inferred from homology"/>
<protein>
    <submittedName>
        <fullName evidence="3">N-acetylmuramoyl-L-alanine amidase domain-containing protein</fullName>
    </submittedName>
</protein>
<dbReference type="RefSeq" id="WP_037619847.1">
    <property type="nucleotide sequence ID" value="NZ_CP025420.1"/>
</dbReference>
<keyword evidence="2" id="KW-0378">Hydrolase</keyword>